<evidence type="ECO:0000256" key="1">
    <source>
        <dbReference type="ARBA" id="ARBA00022612"/>
    </source>
</evidence>
<proteinExistence type="predicted"/>
<dbReference type="EMBL" id="JACHFZ010000005">
    <property type="protein sequence ID" value="MBB5292942.1"/>
    <property type="molecule type" value="Genomic_DNA"/>
</dbReference>
<dbReference type="Gene3D" id="3.40.50.300">
    <property type="entry name" value="P-loop containing nucleotide triphosphate hydrolases"/>
    <property type="match status" value="1"/>
</dbReference>
<feature type="region of interest" description="Disordered" evidence="2">
    <location>
        <begin position="426"/>
        <end position="457"/>
    </location>
</feature>
<feature type="domain" description="Terminase large subunit gp17-like C-terminal" evidence="3">
    <location>
        <begin position="466"/>
        <end position="613"/>
    </location>
</feature>
<comment type="caution">
    <text evidence="4">The sequence shown here is derived from an EMBL/GenBank/DDBJ whole genome shotgun (WGS) entry which is preliminary data.</text>
</comment>
<name>A0A7W8HZU1_9CAUL</name>
<keyword evidence="5" id="KW-1185">Reference proteome</keyword>
<evidence type="ECO:0000313" key="5">
    <source>
        <dbReference type="Proteomes" id="UP000566663"/>
    </source>
</evidence>
<dbReference type="Proteomes" id="UP000566663">
    <property type="component" value="Unassembled WGS sequence"/>
</dbReference>
<accession>A0A7W8HZU1</accession>
<reference evidence="4 5" key="1">
    <citation type="submission" date="2020-08" db="EMBL/GenBank/DDBJ databases">
        <title>Genomic Encyclopedia of Type Strains, Phase IV (KMG-IV): sequencing the most valuable type-strain genomes for metagenomic binning, comparative biology and taxonomic classification.</title>
        <authorList>
            <person name="Goeker M."/>
        </authorList>
    </citation>
    <scope>NUCLEOTIDE SEQUENCE [LARGE SCALE GENOMIC DNA]</scope>
    <source>
        <strain evidence="4 5">DSM 25335</strain>
    </source>
</reference>
<evidence type="ECO:0000313" key="4">
    <source>
        <dbReference type="EMBL" id="MBB5292942.1"/>
    </source>
</evidence>
<organism evidence="4 5">
    <name type="scientific">Brevundimonas basaltis</name>
    <dbReference type="NCBI Taxonomy" id="472166"/>
    <lineage>
        <taxon>Bacteria</taxon>
        <taxon>Pseudomonadati</taxon>
        <taxon>Pseudomonadota</taxon>
        <taxon>Alphaproteobacteria</taxon>
        <taxon>Caulobacterales</taxon>
        <taxon>Caulobacteraceae</taxon>
        <taxon>Brevundimonas</taxon>
    </lineage>
</organism>
<feature type="region of interest" description="Disordered" evidence="2">
    <location>
        <begin position="296"/>
        <end position="355"/>
    </location>
</feature>
<dbReference type="Pfam" id="PF17289">
    <property type="entry name" value="Terminase_6C"/>
    <property type="match status" value="1"/>
</dbReference>
<evidence type="ECO:0000256" key="2">
    <source>
        <dbReference type="SAM" id="MobiDB-lite"/>
    </source>
</evidence>
<dbReference type="RefSeq" id="WP_343771700.1">
    <property type="nucleotide sequence ID" value="NZ_BAAAFF010000001.1"/>
</dbReference>
<dbReference type="AlphaFoldDB" id="A0A7W8HZU1"/>
<keyword evidence="1" id="KW-1188">Viral release from host cell</keyword>
<feature type="compositionally biased region" description="Low complexity" evidence="2">
    <location>
        <begin position="446"/>
        <end position="457"/>
    </location>
</feature>
<dbReference type="Pfam" id="PF03237">
    <property type="entry name" value="Terminase_6N"/>
    <property type="match status" value="1"/>
</dbReference>
<dbReference type="InterPro" id="IPR035421">
    <property type="entry name" value="Terminase_6C"/>
</dbReference>
<feature type="region of interest" description="Disordered" evidence="2">
    <location>
        <begin position="128"/>
        <end position="155"/>
    </location>
</feature>
<feature type="compositionally biased region" description="Basic and acidic residues" evidence="2">
    <location>
        <begin position="426"/>
        <end position="435"/>
    </location>
</feature>
<sequence>MSPDRYRAGLSRYLAGEPLAVVAADYKASVSSFYRHARIMGLRKRDVGAPTRRKGPAPVVVQALEGGVALACGTVVVRLYREQPERTVDLLLDQLDALFGINDMRGASVRLRLIEQFRRVMMGWRGGRPPMAAAPDEEGDEAPGEALELRPSQRPPAGDWSTWLFLGGRGAGKTLAGASWLADQAEALGAGGRLALIGPTLHDVREVMIEGASGIRSLPRWTRATRPRFQASRRRLVFANGCQAYAFSAEDPDSLRGPQFSAAWADEFCAWRGSGPRGAAETLALLRMGLRLPLAPRGGAPVDPSTPSGSPSPRSGEETSDAAAVSSPCKGKGDREAVEGSSTHPRLVVTTTPRPTRALVRLRDEAGCALSHAPTADNAAHLSAGFLDGLEALYGGTRRAAQELEGKIVELDGSLFTAAMMAAARGEGRGARGEEGDSEGAGGGAQAASSSPPRSSSLPYDRVVVAIDPSATARSDACGLIAAASHRRADGVRCAVVLADRSVAGLGPDAWARRAVALAAEFGATTLVPEVNQGGDMVKAVLKTAGCRLKIREVHATRGKYVRAEPVAALYEQGRIHHAGTFDALEEELMAFGGEMEAAGSLDRADALVWAITDLLIDAPDGERGPRVRWL</sequence>
<gene>
    <name evidence="4" type="ORF">HNQ67_002479</name>
</gene>
<dbReference type="InterPro" id="IPR027417">
    <property type="entry name" value="P-loop_NTPase"/>
</dbReference>
<feature type="compositionally biased region" description="Low complexity" evidence="2">
    <location>
        <begin position="296"/>
        <end position="314"/>
    </location>
</feature>
<dbReference type="Gene3D" id="3.30.420.240">
    <property type="match status" value="1"/>
</dbReference>
<protein>
    <submittedName>
        <fullName evidence="4">Phage terminase large subunit-like protein</fullName>
    </submittedName>
</protein>
<feature type="compositionally biased region" description="Low complexity" evidence="2">
    <location>
        <begin position="343"/>
        <end position="355"/>
    </location>
</feature>
<evidence type="ECO:0000259" key="3">
    <source>
        <dbReference type="Pfam" id="PF17289"/>
    </source>
</evidence>